<dbReference type="KEGG" id="ere:EUBREC_0399"/>
<feature type="transmembrane region" description="Helical" evidence="6">
    <location>
        <begin position="84"/>
        <end position="104"/>
    </location>
</feature>
<dbReference type="Proteomes" id="UP000001477">
    <property type="component" value="Chromosome"/>
</dbReference>
<comment type="subcellular location">
    <subcellularLocation>
        <location evidence="1">Cell membrane</location>
        <topology evidence="1">Multi-pass membrane protein</topology>
    </subcellularLocation>
</comment>
<evidence type="ECO:0000256" key="3">
    <source>
        <dbReference type="ARBA" id="ARBA00022692"/>
    </source>
</evidence>
<dbReference type="PANTHER" id="PTHR23513:SF6">
    <property type="entry name" value="MAJOR FACILITATOR SUPERFAMILY ASSOCIATED DOMAIN-CONTAINING PROTEIN"/>
    <property type="match status" value="1"/>
</dbReference>
<sequence length="426" mass="47066">MIREVTNMNKHELYHNHNYVYLLTSNIINRCGDSLDTILFTWLVYLLTNSAGWSAIIFGINQATSVIIQPFIGPLVENMNKKKVLVLSDIARVLLVLYILYVYTQNMLSPLILVFMTISISLIEAFHMPAGVAVIQHVLPNEHYDKGVSVNVSCTKIAVLVGTGLSGIVISSFGIGISLAIDALIFLISALLIVKIEFSVQEEKKTNRIIGREYLISLRDGFSYVFDHKKLLKLCFLCILINSAVVPFDALLAPIAREMFSGDAKIVSLLSVSVTIGTILGSLTFAKMKEEKKNNTLVTFCGIVLGVYYVFIAFVSKYIANPITQKLLLLIGSIIIGAALGLMITYVQVKFVKEVTKEYIGRVSAIRFSLTYACAPVVSFVISIIYKVTVVDTSSLFVGFGIVIIILFLLANKITFSPLKKGDKSY</sequence>
<proteinExistence type="predicted"/>
<dbReference type="HOGENOM" id="CLU_034180_16_1_9"/>
<reference evidence="7 8" key="1">
    <citation type="journal article" date="2009" name="Proc. Natl. Acad. Sci. U.S.A.">
        <title>Characterizing a model human gut microbiota composed of members of its two dominant bacterial phyla.</title>
        <authorList>
            <person name="Mahowald M.A."/>
            <person name="Rey F.E."/>
            <person name="Seedorf H."/>
            <person name="Turnbaugh P.J."/>
            <person name="Fulton R.S."/>
            <person name="Wollam A."/>
            <person name="Shah N."/>
            <person name="Wang C."/>
            <person name="Magrini V."/>
            <person name="Wilson R.K."/>
            <person name="Cantarel B.L."/>
            <person name="Coutinho P.M."/>
            <person name="Henrissat B."/>
            <person name="Crock L.W."/>
            <person name="Russell A."/>
            <person name="Verberkmoes N.C."/>
            <person name="Hettich R.L."/>
            <person name="Gordon J.I."/>
        </authorList>
    </citation>
    <scope>NUCLEOTIDE SEQUENCE [LARGE SCALE GENOMIC DNA]</scope>
    <source>
        <strain evidence="8">ATCC 33656 / DSM 3377 / JCM 17463 / KCTC 5835 / LMG 30912 / VPI 0990</strain>
    </source>
</reference>
<feature type="transmembrane region" description="Helical" evidence="6">
    <location>
        <begin position="266"/>
        <end position="285"/>
    </location>
</feature>
<dbReference type="InterPro" id="IPR036259">
    <property type="entry name" value="MFS_trans_sf"/>
</dbReference>
<keyword evidence="3 6" id="KW-0812">Transmembrane</keyword>
<dbReference type="InterPro" id="IPR022324">
    <property type="entry name" value="Bacilysin_exporter_BacE_put"/>
</dbReference>
<evidence type="ECO:0000256" key="4">
    <source>
        <dbReference type="ARBA" id="ARBA00022989"/>
    </source>
</evidence>
<dbReference type="Pfam" id="PF07690">
    <property type="entry name" value="MFS_1"/>
    <property type="match status" value="1"/>
</dbReference>
<feature type="transmembrane region" description="Helical" evidence="6">
    <location>
        <begin position="327"/>
        <end position="347"/>
    </location>
</feature>
<dbReference type="GO" id="GO:0005886">
    <property type="term" value="C:plasma membrane"/>
    <property type="evidence" value="ECO:0007669"/>
    <property type="project" value="UniProtKB-SubCell"/>
</dbReference>
<keyword evidence="4 6" id="KW-1133">Transmembrane helix</keyword>
<feature type="transmembrane region" description="Helical" evidence="6">
    <location>
        <begin position="110"/>
        <end position="135"/>
    </location>
</feature>
<keyword evidence="5 6" id="KW-0472">Membrane</keyword>
<protein>
    <recommendedName>
        <fullName evidence="9">MFS transporter</fullName>
    </recommendedName>
</protein>
<evidence type="ECO:0000313" key="7">
    <source>
        <dbReference type="EMBL" id="ACR74190.1"/>
    </source>
</evidence>
<dbReference type="SUPFAM" id="SSF103473">
    <property type="entry name" value="MFS general substrate transporter"/>
    <property type="match status" value="1"/>
</dbReference>
<dbReference type="PaxDb" id="515619-EUBREC_0399"/>
<dbReference type="Gene3D" id="1.20.1250.20">
    <property type="entry name" value="MFS general substrate transporter like domains"/>
    <property type="match status" value="1"/>
</dbReference>
<gene>
    <name evidence="7" type="ordered locus">EUBREC_0399</name>
</gene>
<dbReference type="STRING" id="515619.EUBREC_0399"/>
<dbReference type="InterPro" id="IPR011701">
    <property type="entry name" value="MFS"/>
</dbReference>
<name>C4ZBB5_AGARV</name>
<accession>C4ZBB5</accession>
<dbReference type="GO" id="GO:0022857">
    <property type="term" value="F:transmembrane transporter activity"/>
    <property type="evidence" value="ECO:0007669"/>
    <property type="project" value="InterPro"/>
</dbReference>
<evidence type="ECO:0000256" key="5">
    <source>
        <dbReference type="ARBA" id="ARBA00023136"/>
    </source>
</evidence>
<dbReference type="CDD" id="cd06173">
    <property type="entry name" value="MFS_MefA_like"/>
    <property type="match status" value="1"/>
</dbReference>
<dbReference type="PANTHER" id="PTHR23513">
    <property type="entry name" value="INTEGRAL MEMBRANE EFFLUX PROTEIN-RELATED"/>
    <property type="match status" value="1"/>
</dbReference>
<evidence type="ECO:0008006" key="9">
    <source>
        <dbReference type="Google" id="ProtNLM"/>
    </source>
</evidence>
<organism evidence="7 8">
    <name type="scientific">Agathobacter rectalis (strain ATCC 33656 / DSM 3377 / JCM 17463 / KCTC 5835 / VPI 0990)</name>
    <name type="common">Eubacterium rectale</name>
    <dbReference type="NCBI Taxonomy" id="515619"/>
    <lineage>
        <taxon>Bacteria</taxon>
        <taxon>Bacillati</taxon>
        <taxon>Bacillota</taxon>
        <taxon>Clostridia</taxon>
        <taxon>Lachnospirales</taxon>
        <taxon>Lachnospiraceae</taxon>
        <taxon>Agathobacter</taxon>
    </lineage>
</organism>
<dbReference type="EMBL" id="CP001107">
    <property type="protein sequence ID" value="ACR74190.1"/>
    <property type="molecule type" value="Genomic_DNA"/>
</dbReference>
<feature type="transmembrane region" description="Helical" evidence="6">
    <location>
        <begin position="234"/>
        <end position="254"/>
    </location>
</feature>
<evidence type="ECO:0000256" key="1">
    <source>
        <dbReference type="ARBA" id="ARBA00004651"/>
    </source>
</evidence>
<dbReference type="PRINTS" id="PR01988">
    <property type="entry name" value="EXPORTERBACE"/>
</dbReference>
<feature type="transmembrane region" description="Helical" evidence="6">
    <location>
        <begin position="368"/>
        <end position="388"/>
    </location>
</feature>
<feature type="transmembrane region" description="Helical" evidence="6">
    <location>
        <begin position="147"/>
        <end position="169"/>
    </location>
</feature>
<evidence type="ECO:0000256" key="2">
    <source>
        <dbReference type="ARBA" id="ARBA00022475"/>
    </source>
</evidence>
<dbReference type="AlphaFoldDB" id="C4ZBB5"/>
<feature type="transmembrane region" description="Helical" evidence="6">
    <location>
        <begin position="297"/>
        <end position="315"/>
    </location>
</feature>
<evidence type="ECO:0000313" key="8">
    <source>
        <dbReference type="Proteomes" id="UP000001477"/>
    </source>
</evidence>
<keyword evidence="2" id="KW-1003">Cell membrane</keyword>
<feature type="transmembrane region" description="Helical" evidence="6">
    <location>
        <begin position="175"/>
        <end position="194"/>
    </location>
</feature>
<feature type="transmembrane region" description="Helical" evidence="6">
    <location>
        <begin position="394"/>
        <end position="411"/>
    </location>
</feature>
<evidence type="ECO:0000256" key="6">
    <source>
        <dbReference type="SAM" id="Phobius"/>
    </source>
</evidence>